<dbReference type="Proteomes" id="UP001501207">
    <property type="component" value="Unassembled WGS sequence"/>
</dbReference>
<comment type="caution">
    <text evidence="5">The sequence shown here is derived from an EMBL/GenBank/DDBJ whole genome shotgun (WGS) entry which is preliminary data.</text>
</comment>
<protein>
    <recommendedName>
        <fullName evidence="2">N-acetylmuramoyl-L-alanine amidase</fullName>
        <ecNumber evidence="2">3.5.1.28</ecNumber>
    </recommendedName>
</protein>
<dbReference type="CDD" id="cd02696">
    <property type="entry name" value="MurNAc-LAA"/>
    <property type="match status" value="1"/>
</dbReference>
<dbReference type="InterPro" id="IPR002508">
    <property type="entry name" value="MurNAc-LAA_cat"/>
</dbReference>
<evidence type="ECO:0000256" key="2">
    <source>
        <dbReference type="ARBA" id="ARBA00011901"/>
    </source>
</evidence>
<dbReference type="PANTHER" id="PTHR30404">
    <property type="entry name" value="N-ACETYLMURAMOYL-L-ALANINE AMIDASE"/>
    <property type="match status" value="1"/>
</dbReference>
<dbReference type="EC" id="3.5.1.28" evidence="2"/>
<comment type="catalytic activity">
    <reaction evidence="1">
        <text>Hydrolyzes the link between N-acetylmuramoyl residues and L-amino acid residues in certain cell-wall glycopeptides.</text>
        <dbReference type="EC" id="3.5.1.28"/>
    </reaction>
</comment>
<feature type="domain" description="MurNAc-LAA" evidence="4">
    <location>
        <begin position="466"/>
        <end position="575"/>
    </location>
</feature>
<dbReference type="InterPro" id="IPR021731">
    <property type="entry name" value="AMIN_dom"/>
</dbReference>
<name>A0ABP8FN93_9BACT</name>
<keyword evidence="6" id="KW-1185">Reference proteome</keyword>
<dbReference type="PANTHER" id="PTHR30404:SF0">
    <property type="entry name" value="N-ACETYLMURAMOYL-L-ALANINE AMIDASE AMIC"/>
    <property type="match status" value="1"/>
</dbReference>
<dbReference type="Gene3D" id="2.60.40.3500">
    <property type="match status" value="1"/>
</dbReference>
<organism evidence="5 6">
    <name type="scientific">Compostibacter hankyongensis</name>
    <dbReference type="NCBI Taxonomy" id="1007089"/>
    <lineage>
        <taxon>Bacteria</taxon>
        <taxon>Pseudomonadati</taxon>
        <taxon>Bacteroidota</taxon>
        <taxon>Chitinophagia</taxon>
        <taxon>Chitinophagales</taxon>
        <taxon>Chitinophagaceae</taxon>
        <taxon>Compostibacter</taxon>
    </lineage>
</organism>
<dbReference type="Gene3D" id="3.40.630.40">
    <property type="entry name" value="Zn-dependent exopeptidases"/>
    <property type="match status" value="1"/>
</dbReference>
<reference evidence="6" key="1">
    <citation type="journal article" date="2019" name="Int. J. Syst. Evol. Microbiol.">
        <title>The Global Catalogue of Microorganisms (GCM) 10K type strain sequencing project: providing services to taxonomists for standard genome sequencing and annotation.</title>
        <authorList>
            <consortium name="The Broad Institute Genomics Platform"/>
            <consortium name="The Broad Institute Genome Sequencing Center for Infectious Disease"/>
            <person name="Wu L."/>
            <person name="Ma J."/>
        </authorList>
    </citation>
    <scope>NUCLEOTIDE SEQUENCE [LARGE SCALE GENOMIC DNA]</scope>
    <source>
        <strain evidence="6">JCM 17664</strain>
    </source>
</reference>
<evidence type="ECO:0000313" key="5">
    <source>
        <dbReference type="EMBL" id="GAA4307612.1"/>
    </source>
</evidence>
<keyword evidence="3" id="KW-0378">Hydrolase</keyword>
<dbReference type="Pfam" id="PF01520">
    <property type="entry name" value="Amidase_3"/>
    <property type="match status" value="1"/>
</dbReference>
<dbReference type="Pfam" id="PF11741">
    <property type="entry name" value="AMIN"/>
    <property type="match status" value="1"/>
</dbReference>
<sequence length="584" mass="64005">MYFARMQPFNLFFSLFIFLGSASLAQTPFIRLLQPSRPVVQTSSPRNYVSGSTCSGCRLSVNGRAVKVYPTGAFAAQLDLQPGDTLMIFKAVSPNGAAHTQKLSYHYAPPAPSQAVRDFRIASVEAFPAEHSWLMPGDVIRFRVKAQPGNQVTVADRITLYEQPAADAGIAGIYQGSYTVKPDDPLLKKTLRVVMKNRDGRTLTYTLSPQYRILDRDEPIVGKTTGALPYLKFGLGDDRLGGAKISYLDTAVLLSVTGKFGGDYRVQLAPGHTAYIPAGNVLLLPKGAFTPRSLTGAWRVRGEGKYDYVSIGLSAKLPYTTRQQTDPSRIVVDIYGATANTNWITQLQSATEIKNVDYEQAGDDHLRAIITLRHRQSWGYLAYYEGNNLVIKIRRPPSSLALSQLTIAVDAGHGGSNRGAQGPTGVFEKNLTLLIAKELKTQLRQAGARVIMTREKDASLDMIQRTLMLRSAAPDLLVSIHLNSAGDPIHVAGVSTYYRYVAFRPLSAAILKHMLSLGLKEYGNIGRFNFSLNGPTEYPNALVETLFISNPADEMKALDPAFRKRIAGAILAGIKDFLKQAKEE</sequence>
<dbReference type="EMBL" id="BAABFN010000002">
    <property type="protein sequence ID" value="GAA4307612.1"/>
    <property type="molecule type" value="Genomic_DNA"/>
</dbReference>
<evidence type="ECO:0000256" key="3">
    <source>
        <dbReference type="ARBA" id="ARBA00022801"/>
    </source>
</evidence>
<evidence type="ECO:0000259" key="4">
    <source>
        <dbReference type="SMART" id="SM00646"/>
    </source>
</evidence>
<dbReference type="SMART" id="SM00646">
    <property type="entry name" value="Ami_3"/>
    <property type="match status" value="1"/>
</dbReference>
<evidence type="ECO:0000313" key="6">
    <source>
        <dbReference type="Proteomes" id="UP001501207"/>
    </source>
</evidence>
<proteinExistence type="predicted"/>
<dbReference type="InterPro" id="IPR050695">
    <property type="entry name" value="N-acetylmuramoyl_amidase_3"/>
</dbReference>
<evidence type="ECO:0000256" key="1">
    <source>
        <dbReference type="ARBA" id="ARBA00001561"/>
    </source>
</evidence>
<accession>A0ABP8FN93</accession>
<gene>
    <name evidence="5" type="ORF">GCM10023143_14360</name>
</gene>
<dbReference type="SUPFAM" id="SSF53187">
    <property type="entry name" value="Zn-dependent exopeptidases"/>
    <property type="match status" value="1"/>
</dbReference>